<reference evidence="10" key="1">
    <citation type="submission" date="2015-10" db="EMBL/GenBank/DDBJ databases">
        <authorList>
            <person name="Gilbert D.G."/>
        </authorList>
    </citation>
    <scope>NUCLEOTIDE SEQUENCE</scope>
</reference>
<evidence type="ECO:0000256" key="4">
    <source>
        <dbReference type="ARBA" id="ARBA00022692"/>
    </source>
</evidence>
<evidence type="ECO:0000256" key="6">
    <source>
        <dbReference type="ARBA" id="ARBA00023136"/>
    </source>
</evidence>
<evidence type="ECO:0000256" key="8">
    <source>
        <dbReference type="ARBA" id="ARBA00037937"/>
    </source>
</evidence>
<evidence type="ECO:0000256" key="9">
    <source>
        <dbReference type="SAM" id="Phobius"/>
    </source>
</evidence>
<evidence type="ECO:0000256" key="7">
    <source>
        <dbReference type="ARBA" id="ARBA00023143"/>
    </source>
</evidence>
<dbReference type="PANTHER" id="PTHR38766">
    <property type="entry name" value="FLAGELLAR PROTEIN FLIO"/>
    <property type="match status" value="1"/>
</dbReference>
<dbReference type="NCBIfam" id="TIGR03500">
    <property type="entry name" value="FliO_TIGR"/>
    <property type="match status" value="1"/>
</dbReference>
<dbReference type="EMBL" id="CZQC01000021">
    <property type="protein sequence ID" value="CUS40649.1"/>
    <property type="molecule type" value="Genomic_DNA"/>
</dbReference>
<accession>A0A160TD26</accession>
<comment type="similarity">
    <text evidence="8">Belongs to the FliO/MopB family.</text>
</comment>
<keyword evidence="10" id="KW-0282">Flagellum</keyword>
<keyword evidence="10" id="KW-0969">Cilium</keyword>
<dbReference type="InterPro" id="IPR052205">
    <property type="entry name" value="FliO/MopB"/>
</dbReference>
<dbReference type="GO" id="GO:0009425">
    <property type="term" value="C:bacterial-type flagellum basal body"/>
    <property type="evidence" value="ECO:0007669"/>
    <property type="project" value="UniProtKB-SubCell"/>
</dbReference>
<keyword evidence="4 9" id="KW-0812">Transmembrane</keyword>
<dbReference type="InterPro" id="IPR022781">
    <property type="entry name" value="Flagellar_biosynth_FliO"/>
</dbReference>
<sequence>MLLTFSLNAEESTAIVDENSAELASTVGNNEQLTTQKPAETVKTQPMLAVNPMASAGKVALFLVVIVGLILLLAWLVNKTKAGQLSQSNAQIRLLATLPLGLKEKIAVIEVGDQQIVVGITPQQITTLATLTEKLDTTTTNSSKNFADVLKMAIRK</sequence>
<proteinExistence type="inferred from homology"/>
<dbReference type="AlphaFoldDB" id="A0A160TD26"/>
<dbReference type="GO" id="GO:0005886">
    <property type="term" value="C:plasma membrane"/>
    <property type="evidence" value="ECO:0007669"/>
    <property type="project" value="UniProtKB-SubCell"/>
</dbReference>
<keyword evidence="5 9" id="KW-1133">Transmembrane helix</keyword>
<protein>
    <submittedName>
        <fullName evidence="10">Flagellar biosynthesis protein FliO</fullName>
    </submittedName>
</protein>
<evidence type="ECO:0000313" key="10">
    <source>
        <dbReference type="EMBL" id="CUS40649.1"/>
    </source>
</evidence>
<dbReference type="Pfam" id="PF04347">
    <property type="entry name" value="FliO"/>
    <property type="match status" value="1"/>
</dbReference>
<evidence type="ECO:0000256" key="3">
    <source>
        <dbReference type="ARBA" id="ARBA00022475"/>
    </source>
</evidence>
<keyword evidence="3" id="KW-1003">Cell membrane</keyword>
<feature type="transmembrane region" description="Helical" evidence="9">
    <location>
        <begin position="59"/>
        <end position="77"/>
    </location>
</feature>
<name>A0A160TD26_9ZZZZ</name>
<dbReference type="PANTHER" id="PTHR38766:SF1">
    <property type="entry name" value="FLAGELLAR PROTEIN FLIO"/>
    <property type="match status" value="1"/>
</dbReference>
<comment type="subcellular location">
    <subcellularLocation>
        <location evidence="1">Bacterial flagellum basal body</location>
    </subcellularLocation>
    <subcellularLocation>
        <location evidence="2">Cell membrane</location>
    </subcellularLocation>
</comment>
<keyword evidence="7" id="KW-0975">Bacterial flagellum</keyword>
<dbReference type="GO" id="GO:0044781">
    <property type="term" value="P:bacterial-type flagellum organization"/>
    <property type="evidence" value="ECO:0007669"/>
    <property type="project" value="InterPro"/>
</dbReference>
<evidence type="ECO:0000256" key="5">
    <source>
        <dbReference type="ARBA" id="ARBA00022989"/>
    </source>
</evidence>
<keyword evidence="10" id="KW-0966">Cell projection</keyword>
<keyword evidence="6 9" id="KW-0472">Membrane</keyword>
<evidence type="ECO:0000256" key="2">
    <source>
        <dbReference type="ARBA" id="ARBA00004236"/>
    </source>
</evidence>
<organism evidence="10">
    <name type="scientific">hydrothermal vent metagenome</name>
    <dbReference type="NCBI Taxonomy" id="652676"/>
    <lineage>
        <taxon>unclassified sequences</taxon>
        <taxon>metagenomes</taxon>
        <taxon>ecological metagenomes</taxon>
    </lineage>
</organism>
<evidence type="ECO:0000256" key="1">
    <source>
        <dbReference type="ARBA" id="ARBA00004117"/>
    </source>
</evidence>
<gene>
    <name evidence="10" type="ORF">MGWOODY_Tha135</name>
</gene>